<dbReference type="EMBL" id="MCFL01000034">
    <property type="protein sequence ID" value="ORZ33610.1"/>
    <property type="molecule type" value="Genomic_DNA"/>
</dbReference>
<comment type="caution">
    <text evidence="2">The sequence shown here is derived from an EMBL/GenBank/DDBJ whole genome shotgun (WGS) entry which is preliminary data.</text>
</comment>
<dbReference type="Proteomes" id="UP000193411">
    <property type="component" value="Unassembled WGS sequence"/>
</dbReference>
<protein>
    <submittedName>
        <fullName evidence="2">Uncharacterized protein</fullName>
    </submittedName>
</protein>
<organism evidence="2 3">
    <name type="scientific">Catenaria anguillulae PL171</name>
    <dbReference type="NCBI Taxonomy" id="765915"/>
    <lineage>
        <taxon>Eukaryota</taxon>
        <taxon>Fungi</taxon>
        <taxon>Fungi incertae sedis</taxon>
        <taxon>Blastocladiomycota</taxon>
        <taxon>Blastocladiomycetes</taxon>
        <taxon>Blastocladiales</taxon>
        <taxon>Catenariaceae</taxon>
        <taxon>Catenaria</taxon>
    </lineage>
</organism>
<keyword evidence="3" id="KW-1185">Reference proteome</keyword>
<proteinExistence type="predicted"/>
<sequence>MISSIRRTRMRTSSRVAFRVGMYLLERGRNRGGGRPWLVVAPFRMKGTAECLALSFCSHVSHFLIGVGMVARSLQRDTGHDRHHPSIAAKSARH</sequence>
<feature type="compositionally biased region" description="Basic residues" evidence="1">
    <location>
        <begin position="81"/>
        <end position="94"/>
    </location>
</feature>
<evidence type="ECO:0000313" key="2">
    <source>
        <dbReference type="EMBL" id="ORZ33610.1"/>
    </source>
</evidence>
<reference evidence="2 3" key="1">
    <citation type="submission" date="2016-07" db="EMBL/GenBank/DDBJ databases">
        <title>Pervasive Adenine N6-methylation of Active Genes in Fungi.</title>
        <authorList>
            <consortium name="DOE Joint Genome Institute"/>
            <person name="Mondo S.J."/>
            <person name="Dannebaum R.O."/>
            <person name="Kuo R.C."/>
            <person name="Labutti K."/>
            <person name="Haridas S."/>
            <person name="Kuo A."/>
            <person name="Salamov A."/>
            <person name="Ahrendt S.R."/>
            <person name="Lipzen A."/>
            <person name="Sullivan W."/>
            <person name="Andreopoulos W.B."/>
            <person name="Clum A."/>
            <person name="Lindquist E."/>
            <person name="Daum C."/>
            <person name="Ramamoorthy G.K."/>
            <person name="Gryganskyi A."/>
            <person name="Culley D."/>
            <person name="Magnuson J.K."/>
            <person name="James T.Y."/>
            <person name="O'Malley M.A."/>
            <person name="Stajich J.E."/>
            <person name="Spatafora J.W."/>
            <person name="Visel A."/>
            <person name="Grigoriev I.V."/>
        </authorList>
    </citation>
    <scope>NUCLEOTIDE SEQUENCE [LARGE SCALE GENOMIC DNA]</scope>
    <source>
        <strain evidence="2 3">PL171</strain>
    </source>
</reference>
<gene>
    <name evidence="2" type="ORF">BCR44DRAFT_1194344</name>
</gene>
<feature type="region of interest" description="Disordered" evidence="1">
    <location>
        <begin position="75"/>
        <end position="94"/>
    </location>
</feature>
<evidence type="ECO:0000256" key="1">
    <source>
        <dbReference type="SAM" id="MobiDB-lite"/>
    </source>
</evidence>
<name>A0A1Y2HG75_9FUNG</name>
<dbReference type="AlphaFoldDB" id="A0A1Y2HG75"/>
<accession>A0A1Y2HG75</accession>
<evidence type="ECO:0000313" key="3">
    <source>
        <dbReference type="Proteomes" id="UP000193411"/>
    </source>
</evidence>